<dbReference type="GO" id="GO:0016020">
    <property type="term" value="C:membrane"/>
    <property type="evidence" value="ECO:0007669"/>
    <property type="project" value="UniProtKB-SubCell"/>
</dbReference>
<dbReference type="PANTHER" id="PTHR13002">
    <property type="entry name" value="C3ORF1 PROTEIN-RELATED"/>
    <property type="match status" value="1"/>
</dbReference>
<dbReference type="Pfam" id="PF02466">
    <property type="entry name" value="Tim17"/>
    <property type="match status" value="1"/>
</dbReference>
<keyword evidence="4" id="KW-1133">Transmembrane helix</keyword>
<keyword evidence="5" id="KW-0472">Membrane</keyword>
<evidence type="ECO:0000256" key="3">
    <source>
        <dbReference type="ARBA" id="ARBA00022692"/>
    </source>
</evidence>
<reference evidence="8" key="1">
    <citation type="submission" date="2020-06" db="EMBL/GenBank/DDBJ databases">
        <title>WGS assembly of Ceratodon purpureus strain R40.</title>
        <authorList>
            <person name="Carey S.B."/>
            <person name="Jenkins J."/>
            <person name="Shu S."/>
            <person name="Lovell J.T."/>
            <person name="Sreedasyam A."/>
            <person name="Maumus F."/>
            <person name="Tiley G.P."/>
            <person name="Fernandez-Pozo N."/>
            <person name="Barry K."/>
            <person name="Chen C."/>
            <person name="Wang M."/>
            <person name="Lipzen A."/>
            <person name="Daum C."/>
            <person name="Saski C.A."/>
            <person name="Payton A.C."/>
            <person name="Mcbreen J.C."/>
            <person name="Conrad R.E."/>
            <person name="Kollar L.M."/>
            <person name="Olsson S."/>
            <person name="Huttunen S."/>
            <person name="Landis J.B."/>
            <person name="Wickett N.J."/>
            <person name="Johnson M.G."/>
            <person name="Rensing S.A."/>
            <person name="Grimwood J."/>
            <person name="Schmutz J."/>
            <person name="Mcdaniel S.F."/>
        </authorList>
    </citation>
    <scope>NUCLEOTIDE SEQUENCE</scope>
    <source>
        <strain evidence="8">R40</strain>
    </source>
</reference>
<dbReference type="GO" id="GO:0005739">
    <property type="term" value="C:mitochondrion"/>
    <property type="evidence" value="ECO:0007669"/>
    <property type="project" value="TreeGrafter"/>
</dbReference>
<dbReference type="InterPro" id="IPR055299">
    <property type="entry name" value="TIMMDC1"/>
</dbReference>
<dbReference type="GO" id="GO:0032981">
    <property type="term" value="P:mitochondrial respiratory chain complex I assembly"/>
    <property type="evidence" value="ECO:0007669"/>
    <property type="project" value="InterPro"/>
</dbReference>
<dbReference type="EMBL" id="CM026422">
    <property type="protein sequence ID" value="KAG0587789.1"/>
    <property type="molecule type" value="Genomic_DNA"/>
</dbReference>
<accession>A0A8T0IY15</accession>
<organism evidence="8 9">
    <name type="scientific">Ceratodon purpureus</name>
    <name type="common">Fire moss</name>
    <name type="synonym">Dicranum purpureum</name>
    <dbReference type="NCBI Taxonomy" id="3225"/>
    <lineage>
        <taxon>Eukaryota</taxon>
        <taxon>Viridiplantae</taxon>
        <taxon>Streptophyta</taxon>
        <taxon>Embryophyta</taxon>
        <taxon>Bryophyta</taxon>
        <taxon>Bryophytina</taxon>
        <taxon>Bryopsida</taxon>
        <taxon>Dicranidae</taxon>
        <taxon>Pseudoditrichales</taxon>
        <taxon>Ditrichaceae</taxon>
        <taxon>Ceratodon</taxon>
    </lineage>
</organism>
<dbReference type="AlphaFoldDB" id="A0A8T0IY15"/>
<dbReference type="PANTHER" id="PTHR13002:SF1">
    <property type="entry name" value="COMPLEX I ASSEMBLY FACTOR TIMMDC1, MITOCHONDRIAL"/>
    <property type="match status" value="1"/>
</dbReference>
<comment type="similarity">
    <text evidence="2">Belongs to the Tim17/Tim22/Tim23 family.</text>
</comment>
<gene>
    <name evidence="8" type="ORF">KC19_2G191500</name>
</gene>
<comment type="caution">
    <text evidence="8">The sequence shown here is derived from an EMBL/GenBank/DDBJ whole genome shotgun (WGS) entry which is preliminary data.</text>
</comment>
<evidence type="ECO:0000256" key="5">
    <source>
        <dbReference type="ARBA" id="ARBA00023136"/>
    </source>
</evidence>
<evidence type="ECO:0000256" key="1">
    <source>
        <dbReference type="ARBA" id="ARBA00004141"/>
    </source>
</evidence>
<protein>
    <recommendedName>
        <fullName evidence="6">Complex I assembly factor TIMMDC1, mitochondrial</fullName>
    </recommendedName>
    <alternativeName>
        <fullName evidence="7">Translocase of inner mitochondrial membrane domain-containing protein 1</fullName>
    </alternativeName>
</protein>
<keyword evidence="3" id="KW-0812">Transmembrane</keyword>
<keyword evidence="9" id="KW-1185">Reference proteome</keyword>
<comment type="subcellular location">
    <subcellularLocation>
        <location evidence="1">Membrane</location>
        <topology evidence="1">Multi-pass membrane protein</topology>
    </subcellularLocation>
</comment>
<sequence>MDAATPPQEDEISPQIKAEFEEWGTKTMGGVLAGMLYGGAREAASAAKMEQSRLPFPHEDKLKPKGKIIREMTENKVLRIARGTVLGGAKLGAFVALFSGVQHGLAVHRSTHDALNTVAAGAVTGGAFSLTLPGSLLTRISSAAMGTILGGSVALPLGWLQSTLQAELNPVQEQDVLQVQLAEAGRPKPKYEEGQGVDAVIRRLEARVPESALKSRE</sequence>
<evidence type="ECO:0000256" key="2">
    <source>
        <dbReference type="ARBA" id="ARBA00008444"/>
    </source>
</evidence>
<evidence type="ECO:0000313" key="8">
    <source>
        <dbReference type="EMBL" id="KAG0587789.1"/>
    </source>
</evidence>
<dbReference type="Proteomes" id="UP000822688">
    <property type="component" value="Chromosome 2"/>
</dbReference>
<evidence type="ECO:0000313" key="9">
    <source>
        <dbReference type="Proteomes" id="UP000822688"/>
    </source>
</evidence>
<name>A0A8T0IY15_CERPU</name>
<evidence type="ECO:0000256" key="7">
    <source>
        <dbReference type="ARBA" id="ARBA00041344"/>
    </source>
</evidence>
<evidence type="ECO:0000256" key="6">
    <source>
        <dbReference type="ARBA" id="ARBA00040778"/>
    </source>
</evidence>
<evidence type="ECO:0000256" key="4">
    <source>
        <dbReference type="ARBA" id="ARBA00022989"/>
    </source>
</evidence>
<proteinExistence type="inferred from homology"/>